<comment type="function">
    <text evidence="9">Cytochromes P450 are a group of heme-thiolate monooxygenases. They oxidize a variety of structurally unrelated compounds, including steroids, fatty acids, and xenobiotics.</text>
</comment>
<evidence type="ECO:0000256" key="5">
    <source>
        <dbReference type="ARBA" id="ARBA00022723"/>
    </source>
</evidence>
<dbReference type="Proteomes" id="UP000225706">
    <property type="component" value="Unassembled WGS sequence"/>
</dbReference>
<dbReference type="SUPFAM" id="SSF48264">
    <property type="entry name" value="Cytochrome P450"/>
    <property type="match status" value="1"/>
</dbReference>
<organism evidence="13 14">
    <name type="scientific">Stylophora pistillata</name>
    <name type="common">Smooth cauliflower coral</name>
    <dbReference type="NCBI Taxonomy" id="50429"/>
    <lineage>
        <taxon>Eukaryota</taxon>
        <taxon>Metazoa</taxon>
        <taxon>Cnidaria</taxon>
        <taxon>Anthozoa</taxon>
        <taxon>Hexacorallia</taxon>
        <taxon>Scleractinia</taxon>
        <taxon>Astrocoeniina</taxon>
        <taxon>Pocilloporidae</taxon>
        <taxon>Stylophora</taxon>
    </lineage>
</organism>
<keyword evidence="6" id="KW-0492">Microsome</keyword>
<comment type="cofactor">
    <cofactor evidence="10">
        <name>heme</name>
        <dbReference type="ChEBI" id="CHEBI:30413"/>
    </cofactor>
</comment>
<gene>
    <name evidence="13" type="primary">Cyp3a11</name>
    <name evidence="13" type="ORF">AWC38_SpisGene15558</name>
</gene>
<dbReference type="STRING" id="50429.A0A2B4RUM1"/>
<dbReference type="AlphaFoldDB" id="A0A2B4RUM1"/>
<protein>
    <submittedName>
        <fullName evidence="13">Cytochrome P450 3A11</fullName>
    </submittedName>
</protein>
<evidence type="ECO:0000256" key="4">
    <source>
        <dbReference type="ARBA" id="ARBA00022617"/>
    </source>
</evidence>
<dbReference type="InterPro" id="IPR017972">
    <property type="entry name" value="Cyt_P450_CS"/>
</dbReference>
<evidence type="ECO:0000256" key="11">
    <source>
        <dbReference type="RuleBase" id="RU000461"/>
    </source>
</evidence>
<dbReference type="GO" id="GO:0008395">
    <property type="term" value="F:steroid hydroxylase activity"/>
    <property type="evidence" value="ECO:0007669"/>
    <property type="project" value="TreeGrafter"/>
</dbReference>
<dbReference type="GO" id="GO:0005789">
    <property type="term" value="C:endoplasmic reticulum membrane"/>
    <property type="evidence" value="ECO:0007669"/>
    <property type="project" value="UniProtKB-SubCell"/>
</dbReference>
<evidence type="ECO:0000256" key="10">
    <source>
        <dbReference type="PIRSR" id="PIRSR602401-1"/>
    </source>
</evidence>
<evidence type="ECO:0000256" key="1">
    <source>
        <dbReference type="ARBA" id="ARBA00004174"/>
    </source>
</evidence>
<comment type="subcellular location">
    <subcellularLocation>
        <location evidence="2">Endoplasmic reticulum membrane</location>
        <topology evidence="2">Peripheral membrane protein</topology>
    </subcellularLocation>
    <subcellularLocation>
        <location evidence="1">Microsome membrane</location>
        <topology evidence="1">Peripheral membrane protein</topology>
    </subcellularLocation>
</comment>
<keyword evidence="5 10" id="KW-0479">Metal-binding</keyword>
<feature type="binding site" description="axial binding residue" evidence="10">
    <location>
        <position position="448"/>
    </location>
    <ligand>
        <name>heme</name>
        <dbReference type="ChEBI" id="CHEBI:30413"/>
    </ligand>
    <ligandPart>
        <name>Fe</name>
        <dbReference type="ChEBI" id="CHEBI:18248"/>
    </ligandPart>
</feature>
<evidence type="ECO:0000256" key="7">
    <source>
        <dbReference type="ARBA" id="ARBA00023002"/>
    </source>
</evidence>
<dbReference type="GO" id="GO:0020037">
    <property type="term" value="F:heme binding"/>
    <property type="evidence" value="ECO:0007669"/>
    <property type="project" value="InterPro"/>
</dbReference>
<dbReference type="FunFam" id="1.10.630.10:FF:000042">
    <property type="entry name" value="Cytochrome P450"/>
    <property type="match status" value="1"/>
</dbReference>
<evidence type="ECO:0000256" key="2">
    <source>
        <dbReference type="ARBA" id="ARBA00004406"/>
    </source>
</evidence>
<name>A0A2B4RUM1_STYPI</name>
<keyword evidence="12" id="KW-0812">Transmembrane</keyword>
<proteinExistence type="inferred from homology"/>
<dbReference type="Gene3D" id="1.10.630.10">
    <property type="entry name" value="Cytochrome P450"/>
    <property type="match status" value="1"/>
</dbReference>
<comment type="caution">
    <text evidence="13">The sequence shown here is derived from an EMBL/GenBank/DDBJ whole genome shotgun (WGS) entry which is preliminary data.</text>
</comment>
<dbReference type="InterPro" id="IPR001128">
    <property type="entry name" value="Cyt_P450"/>
</dbReference>
<reference evidence="14" key="1">
    <citation type="journal article" date="2017" name="bioRxiv">
        <title>Comparative analysis of the genomes of Stylophora pistillata and Acropora digitifera provides evidence for extensive differences between species of corals.</title>
        <authorList>
            <person name="Voolstra C.R."/>
            <person name="Li Y."/>
            <person name="Liew Y.J."/>
            <person name="Baumgarten S."/>
            <person name="Zoccola D."/>
            <person name="Flot J.-F."/>
            <person name="Tambutte S."/>
            <person name="Allemand D."/>
            <person name="Aranda M."/>
        </authorList>
    </citation>
    <scope>NUCLEOTIDE SEQUENCE [LARGE SCALE GENOMIC DNA]</scope>
</reference>
<keyword evidence="6" id="KW-0256">Endoplasmic reticulum</keyword>
<feature type="transmembrane region" description="Helical" evidence="12">
    <location>
        <begin position="12"/>
        <end position="33"/>
    </location>
</feature>
<accession>A0A2B4RUM1</accession>
<evidence type="ECO:0000256" key="12">
    <source>
        <dbReference type="SAM" id="Phobius"/>
    </source>
</evidence>
<sequence>MDILQQVLPLEGLAHPASITSILILVVLFLYWYGTRGFANLKKLNVPGPKPIPFIGNFLEARKYDGIHLMHLDYMKKYGKVFAICLGEKPALVVADPELLKQIMIKDFPNFRNRFQFIRPSPSFNKNVLNARDDTWKRIRSTLTPTFSAGKMKLMVPLIETSCDTLMEKLHKIADTGEIVKMLDWFSKLTLEVILSTAFGVDAKVQLGENTEMLEKAKAIFKVPNIFRQMARLPFGNYLLRLMIRLSGTESTYFQGVVREIIKSRRQQGPSARKDLLQLMMNANDETTVEGVSRLSDDEIEAQSIIFLLAGYETSSNTLAFTLYYLAVNPDVQDTLRKEISEALESNAKKPLYEVAQNIEYLDCVIKESQRLHPPAAQVNRECSEDYDLNGIHIPAGTEVIIPLYALHHDPDAWEEPEKFDPERFRGPSKDARHAFQFIPFGAGPRNCIGMRFALLEIKVALVRILMKYKFVQSPETQVPLVVHCGGTLSAKNGVRVRVESVI</sequence>
<dbReference type="GO" id="GO:0005506">
    <property type="term" value="F:iron ion binding"/>
    <property type="evidence" value="ECO:0007669"/>
    <property type="project" value="InterPro"/>
</dbReference>
<dbReference type="InterPro" id="IPR002401">
    <property type="entry name" value="Cyt_P450_E_grp-I"/>
</dbReference>
<evidence type="ECO:0000256" key="3">
    <source>
        <dbReference type="ARBA" id="ARBA00010617"/>
    </source>
</evidence>
<keyword evidence="12" id="KW-0472">Membrane</keyword>
<dbReference type="PRINTS" id="PR00463">
    <property type="entry name" value="EP450I"/>
</dbReference>
<evidence type="ECO:0000256" key="9">
    <source>
        <dbReference type="ARBA" id="ARBA00043906"/>
    </source>
</evidence>
<keyword evidence="7 11" id="KW-0560">Oxidoreductase</keyword>
<dbReference type="InterPro" id="IPR036396">
    <property type="entry name" value="Cyt_P450_sf"/>
</dbReference>
<keyword evidence="8 10" id="KW-0408">Iron</keyword>
<keyword evidence="4 10" id="KW-0349">Heme</keyword>
<dbReference type="GO" id="GO:0016705">
    <property type="term" value="F:oxidoreductase activity, acting on paired donors, with incorporation or reduction of molecular oxygen"/>
    <property type="evidence" value="ECO:0007669"/>
    <property type="project" value="InterPro"/>
</dbReference>
<dbReference type="PRINTS" id="PR00385">
    <property type="entry name" value="P450"/>
</dbReference>
<dbReference type="PROSITE" id="PS00086">
    <property type="entry name" value="CYTOCHROME_P450"/>
    <property type="match status" value="1"/>
</dbReference>
<dbReference type="PANTHER" id="PTHR24302:SF15">
    <property type="entry name" value="FATTY-ACID PEROXYGENASE"/>
    <property type="match status" value="1"/>
</dbReference>
<dbReference type="PANTHER" id="PTHR24302">
    <property type="entry name" value="CYTOCHROME P450 FAMILY 3"/>
    <property type="match status" value="1"/>
</dbReference>
<evidence type="ECO:0000256" key="8">
    <source>
        <dbReference type="ARBA" id="ARBA00023004"/>
    </source>
</evidence>
<dbReference type="Pfam" id="PF00067">
    <property type="entry name" value="p450"/>
    <property type="match status" value="1"/>
</dbReference>
<keyword evidence="14" id="KW-1185">Reference proteome</keyword>
<comment type="similarity">
    <text evidence="3 11">Belongs to the cytochrome P450 family.</text>
</comment>
<keyword evidence="12" id="KW-1133">Transmembrane helix</keyword>
<evidence type="ECO:0000313" key="14">
    <source>
        <dbReference type="Proteomes" id="UP000225706"/>
    </source>
</evidence>
<dbReference type="OrthoDB" id="2789670at2759"/>
<dbReference type="EMBL" id="LSMT01000334">
    <property type="protein sequence ID" value="PFX20008.1"/>
    <property type="molecule type" value="Genomic_DNA"/>
</dbReference>
<dbReference type="InterPro" id="IPR050705">
    <property type="entry name" value="Cytochrome_P450_3A"/>
</dbReference>
<evidence type="ECO:0000313" key="13">
    <source>
        <dbReference type="EMBL" id="PFX20008.1"/>
    </source>
</evidence>
<evidence type="ECO:0000256" key="6">
    <source>
        <dbReference type="ARBA" id="ARBA00022848"/>
    </source>
</evidence>
<keyword evidence="11" id="KW-0503">Monooxygenase</keyword>
<dbReference type="CDD" id="cd11055">
    <property type="entry name" value="CYP3A-like"/>
    <property type="match status" value="1"/>
</dbReference>